<organism evidence="2 3">
    <name type="scientific">Mycena metata</name>
    <dbReference type="NCBI Taxonomy" id="1033252"/>
    <lineage>
        <taxon>Eukaryota</taxon>
        <taxon>Fungi</taxon>
        <taxon>Dikarya</taxon>
        <taxon>Basidiomycota</taxon>
        <taxon>Agaricomycotina</taxon>
        <taxon>Agaricomycetes</taxon>
        <taxon>Agaricomycetidae</taxon>
        <taxon>Agaricales</taxon>
        <taxon>Marasmiineae</taxon>
        <taxon>Mycenaceae</taxon>
        <taxon>Mycena</taxon>
    </lineage>
</organism>
<name>A0AAD7I9C5_9AGAR</name>
<keyword evidence="1" id="KW-1133">Transmembrane helix</keyword>
<feature type="transmembrane region" description="Helical" evidence="1">
    <location>
        <begin position="78"/>
        <end position="99"/>
    </location>
</feature>
<proteinExistence type="predicted"/>
<feature type="transmembrane region" description="Helical" evidence="1">
    <location>
        <begin position="21"/>
        <end position="42"/>
    </location>
</feature>
<protein>
    <recommendedName>
        <fullName evidence="4">MARVEL domain-containing protein</fullName>
    </recommendedName>
</protein>
<keyword evidence="1" id="KW-0812">Transmembrane</keyword>
<evidence type="ECO:0000256" key="1">
    <source>
        <dbReference type="SAM" id="Phobius"/>
    </source>
</evidence>
<evidence type="ECO:0000313" key="3">
    <source>
        <dbReference type="Proteomes" id="UP001215598"/>
    </source>
</evidence>
<dbReference type="EMBL" id="JARKIB010000115">
    <property type="protein sequence ID" value="KAJ7737684.1"/>
    <property type="molecule type" value="Genomic_DNA"/>
</dbReference>
<feature type="transmembrane region" description="Helical" evidence="1">
    <location>
        <begin position="48"/>
        <end position="71"/>
    </location>
</feature>
<evidence type="ECO:0000313" key="2">
    <source>
        <dbReference type="EMBL" id="KAJ7737684.1"/>
    </source>
</evidence>
<sequence>MIAPPTSVPQPMALPLTLIRVVVLSTAIIFASIEIGLGAALTATGASLSYAILAIATGTMTVLTLPAMIGLGIFRPGGLISMIIVEILWLFTLSILWLATGANSVGGGREFGCGHIIHDAIVIFSCPEISALEGFAFSNGILLLTYVGTLLVLALGAASQKRSAVWTSSVAGWWRDTNTV</sequence>
<evidence type="ECO:0008006" key="4">
    <source>
        <dbReference type="Google" id="ProtNLM"/>
    </source>
</evidence>
<dbReference type="AlphaFoldDB" id="A0AAD7I9C5"/>
<feature type="transmembrane region" description="Helical" evidence="1">
    <location>
        <begin position="140"/>
        <end position="158"/>
    </location>
</feature>
<gene>
    <name evidence="2" type="ORF">B0H16DRAFT_1571438</name>
</gene>
<comment type="caution">
    <text evidence="2">The sequence shown here is derived from an EMBL/GenBank/DDBJ whole genome shotgun (WGS) entry which is preliminary data.</text>
</comment>
<dbReference type="Proteomes" id="UP001215598">
    <property type="component" value="Unassembled WGS sequence"/>
</dbReference>
<keyword evidence="3" id="KW-1185">Reference proteome</keyword>
<accession>A0AAD7I9C5</accession>
<reference evidence="2" key="1">
    <citation type="submission" date="2023-03" db="EMBL/GenBank/DDBJ databases">
        <title>Massive genome expansion in bonnet fungi (Mycena s.s.) driven by repeated elements and novel gene families across ecological guilds.</title>
        <authorList>
            <consortium name="Lawrence Berkeley National Laboratory"/>
            <person name="Harder C.B."/>
            <person name="Miyauchi S."/>
            <person name="Viragh M."/>
            <person name="Kuo A."/>
            <person name="Thoen E."/>
            <person name="Andreopoulos B."/>
            <person name="Lu D."/>
            <person name="Skrede I."/>
            <person name="Drula E."/>
            <person name="Henrissat B."/>
            <person name="Morin E."/>
            <person name="Kohler A."/>
            <person name="Barry K."/>
            <person name="LaButti K."/>
            <person name="Morin E."/>
            <person name="Salamov A."/>
            <person name="Lipzen A."/>
            <person name="Mereny Z."/>
            <person name="Hegedus B."/>
            <person name="Baldrian P."/>
            <person name="Stursova M."/>
            <person name="Weitz H."/>
            <person name="Taylor A."/>
            <person name="Grigoriev I.V."/>
            <person name="Nagy L.G."/>
            <person name="Martin F."/>
            <person name="Kauserud H."/>
        </authorList>
    </citation>
    <scope>NUCLEOTIDE SEQUENCE</scope>
    <source>
        <strain evidence="2">CBHHK182m</strain>
    </source>
</reference>
<keyword evidence="1" id="KW-0472">Membrane</keyword>